<dbReference type="PANTHER" id="PTHR43008">
    <property type="entry name" value="BENZIL REDUCTASE"/>
    <property type="match status" value="1"/>
</dbReference>
<sequence length="256" mass="28789">MILSGKKIVVTGAASGIGRALVAQLHAKGNELLAVDIHAENLSRLKNEYPGLQTLMLDLAVENSADKILEWVKSNWNSLDGFFSNAGFALYGNWQEIPNERTEAMFRINVFFHMELAAKLKERFGSDFRMVVTASAMSYWAVPGYAAYAASKAAIHQWAEGIWSEGDCEWLTLVYPAATATDFFEKAGKQIPKAYPVQPVNEVAKSILKGTEAGKRKIFPSDLFRFMLGLNRVFPLIKKIYCWSENRKLQRWTNNK</sequence>
<dbReference type="Proteomes" id="UP001201449">
    <property type="component" value="Unassembled WGS sequence"/>
</dbReference>
<comment type="caution">
    <text evidence="3">The sequence shown here is derived from an EMBL/GenBank/DDBJ whole genome shotgun (WGS) entry which is preliminary data.</text>
</comment>
<dbReference type="Gene3D" id="3.40.50.720">
    <property type="entry name" value="NAD(P)-binding Rossmann-like Domain"/>
    <property type="match status" value="1"/>
</dbReference>
<dbReference type="PANTHER" id="PTHR43008:SF4">
    <property type="entry name" value="CHAIN DEHYDROGENASE, PUTATIVE (AFU_ORTHOLOGUE AFUA_4G08710)-RELATED"/>
    <property type="match status" value="1"/>
</dbReference>
<dbReference type="InterPro" id="IPR002347">
    <property type="entry name" value="SDR_fam"/>
</dbReference>
<accession>A0ABS9BNN2</accession>
<gene>
    <name evidence="3" type="ORF">L0U89_01250</name>
</gene>
<comment type="similarity">
    <text evidence="1">Belongs to the short-chain dehydrogenases/reductases (SDR) family.</text>
</comment>
<dbReference type="CDD" id="cd05233">
    <property type="entry name" value="SDR_c"/>
    <property type="match status" value="1"/>
</dbReference>
<protein>
    <submittedName>
        <fullName evidence="3">SDR family NAD(P)-dependent oxidoreductase</fullName>
    </submittedName>
</protein>
<keyword evidence="4" id="KW-1185">Reference proteome</keyword>
<evidence type="ECO:0000256" key="1">
    <source>
        <dbReference type="ARBA" id="ARBA00006484"/>
    </source>
</evidence>
<name>A0ABS9BNN2_9BACT</name>
<evidence type="ECO:0000313" key="3">
    <source>
        <dbReference type="EMBL" id="MCF1749680.1"/>
    </source>
</evidence>
<organism evidence="3 4">
    <name type="scientific">Mariniradius sediminis</name>
    <dbReference type="NCBI Taxonomy" id="2909237"/>
    <lineage>
        <taxon>Bacteria</taxon>
        <taxon>Pseudomonadati</taxon>
        <taxon>Bacteroidota</taxon>
        <taxon>Cytophagia</taxon>
        <taxon>Cytophagales</taxon>
        <taxon>Cyclobacteriaceae</taxon>
        <taxon>Mariniradius</taxon>
    </lineage>
</organism>
<evidence type="ECO:0000256" key="2">
    <source>
        <dbReference type="ARBA" id="ARBA00023002"/>
    </source>
</evidence>
<dbReference type="SUPFAM" id="SSF51735">
    <property type="entry name" value="NAD(P)-binding Rossmann-fold domains"/>
    <property type="match status" value="1"/>
</dbReference>
<reference evidence="3 4" key="1">
    <citation type="submission" date="2022-01" db="EMBL/GenBank/DDBJ databases">
        <title>Mariniradius saccharolyticus sp. nov., isolated from sediment of a river.</title>
        <authorList>
            <person name="Liu H."/>
        </authorList>
    </citation>
    <scope>NUCLEOTIDE SEQUENCE [LARGE SCALE GENOMIC DNA]</scope>
    <source>
        <strain evidence="3 4">RY-2</strain>
    </source>
</reference>
<dbReference type="InterPro" id="IPR036291">
    <property type="entry name" value="NAD(P)-bd_dom_sf"/>
</dbReference>
<dbReference type="EMBL" id="JAKEVZ010000001">
    <property type="protein sequence ID" value="MCF1749680.1"/>
    <property type="molecule type" value="Genomic_DNA"/>
</dbReference>
<evidence type="ECO:0000313" key="4">
    <source>
        <dbReference type="Proteomes" id="UP001201449"/>
    </source>
</evidence>
<keyword evidence="2" id="KW-0560">Oxidoreductase</keyword>
<dbReference type="PRINTS" id="PR00081">
    <property type="entry name" value="GDHRDH"/>
</dbReference>
<dbReference type="Pfam" id="PF00106">
    <property type="entry name" value="adh_short"/>
    <property type="match status" value="1"/>
</dbReference>
<proteinExistence type="inferred from homology"/>
<dbReference type="RefSeq" id="WP_234859850.1">
    <property type="nucleotide sequence ID" value="NZ_JAKEVZ010000001.1"/>
</dbReference>